<dbReference type="AlphaFoldDB" id="A0A8J3CNS8"/>
<dbReference type="Proteomes" id="UP000614287">
    <property type="component" value="Unassembled WGS sequence"/>
</dbReference>
<reference evidence="1" key="1">
    <citation type="journal article" date="2014" name="Int. J. Syst. Evol. Microbiol.">
        <title>Complete genome sequence of Corynebacterium casei LMG S-19264T (=DSM 44701T), isolated from a smear-ripened cheese.</title>
        <authorList>
            <consortium name="US DOE Joint Genome Institute (JGI-PGF)"/>
            <person name="Walter F."/>
            <person name="Albersmeier A."/>
            <person name="Kalinowski J."/>
            <person name="Ruckert C."/>
        </authorList>
    </citation>
    <scope>NUCLEOTIDE SEQUENCE</scope>
    <source>
        <strain evidence="1">KCTC 32501</strain>
    </source>
</reference>
<keyword evidence="2" id="KW-1185">Reference proteome</keyword>
<dbReference type="Pfam" id="PF13332">
    <property type="entry name" value="Fil_haemagg_2"/>
    <property type="match status" value="1"/>
</dbReference>
<protein>
    <submittedName>
        <fullName evidence="1">Uncharacterized protein</fullName>
    </submittedName>
</protein>
<evidence type="ECO:0000313" key="2">
    <source>
        <dbReference type="Proteomes" id="UP000614287"/>
    </source>
</evidence>
<organism evidence="1 2">
    <name type="scientific">Formosimonas limnophila</name>
    <dbReference type="NCBI Taxonomy" id="1384487"/>
    <lineage>
        <taxon>Bacteria</taxon>
        <taxon>Pseudomonadati</taxon>
        <taxon>Pseudomonadota</taxon>
        <taxon>Betaproteobacteria</taxon>
        <taxon>Burkholderiales</taxon>
        <taxon>Burkholderiaceae</taxon>
        <taxon>Formosimonas</taxon>
    </lineage>
</organism>
<reference evidence="1" key="2">
    <citation type="submission" date="2020-09" db="EMBL/GenBank/DDBJ databases">
        <authorList>
            <person name="Sun Q."/>
            <person name="Kim S."/>
        </authorList>
    </citation>
    <scope>NUCLEOTIDE SEQUENCE</scope>
    <source>
        <strain evidence="1">KCTC 32501</strain>
    </source>
</reference>
<accession>A0A8J3CNS8</accession>
<gene>
    <name evidence="1" type="ORF">GCM10009007_20970</name>
</gene>
<dbReference type="RefSeq" id="WP_189493925.1">
    <property type="nucleotide sequence ID" value="NZ_BMZG01000018.1"/>
</dbReference>
<sequence length="96" mass="10405">MNHLLTLIFQKASVGFVPQGLFAFKEKQTFANANQAYGNANGSSTSYTETQVTATDKLTLNAGRDMNLIGAQARGETVEADVGRNFTITSLQDTWV</sequence>
<evidence type="ECO:0000313" key="1">
    <source>
        <dbReference type="EMBL" id="GHA79867.1"/>
    </source>
</evidence>
<proteinExistence type="predicted"/>
<comment type="caution">
    <text evidence="1">The sequence shown here is derived from an EMBL/GenBank/DDBJ whole genome shotgun (WGS) entry which is preliminary data.</text>
</comment>
<dbReference type="EMBL" id="BMZG01000018">
    <property type="protein sequence ID" value="GHA79867.1"/>
    <property type="molecule type" value="Genomic_DNA"/>
</dbReference>
<dbReference type="GO" id="GO:0003824">
    <property type="term" value="F:catalytic activity"/>
    <property type="evidence" value="ECO:0007669"/>
    <property type="project" value="UniProtKB-ARBA"/>
</dbReference>
<dbReference type="InterPro" id="IPR025157">
    <property type="entry name" value="Hemagglutinin_rpt"/>
</dbReference>
<name>A0A8J3CNS8_9BURK</name>